<name>A0A7D9CY69_DEKBR</name>
<gene>
    <name evidence="4" type="primary">TUM1</name>
    <name evidence="4" type="ORF">DEBR0S1_15104G</name>
</gene>
<sequence>MLSLKNNWTTVLRSPSIPKAALMSVSRLQLRVRNISTVAPAEIETFLQKHKNDKILPVDASWYMPNVPANAYNEFQKERFNKDAVFFDIEKISDHSSPYPHMLPTKKLFEQEVGKLGISNDTSLLLYDRQGIFSLCRAAWMFEIFGHDPEKLFILNTFPSYKQSFSDPNLVMVVHEMINRLETTITTKPSPHKSVSYKATFDPSKVVSYEKILELAQAGEIGKSVTLIDARSNDRFTGAVAEPRAGISSGHVPGAVNLPFNELLTPNKSFLSRMTLDSVIKEHNIDESRPIIVMCGTGVTACVVRTGLILAGFNPDNIAVYDGSWTEWAMRAPKSLLAKGDA</sequence>
<dbReference type="CDD" id="cd01448">
    <property type="entry name" value="TST_Repeat_1"/>
    <property type="match status" value="1"/>
</dbReference>
<keyword evidence="5" id="KW-1185">Reference proteome</keyword>
<dbReference type="EMBL" id="CABFWN010000001">
    <property type="protein sequence ID" value="VUG16372.1"/>
    <property type="molecule type" value="Genomic_DNA"/>
</dbReference>
<dbReference type="PANTHER" id="PTHR11364">
    <property type="entry name" value="THIOSULFATE SULFERTANSFERASE"/>
    <property type="match status" value="1"/>
</dbReference>
<evidence type="ECO:0000256" key="2">
    <source>
        <dbReference type="ARBA" id="ARBA00022737"/>
    </source>
</evidence>
<dbReference type="SMART" id="SM00450">
    <property type="entry name" value="RHOD"/>
    <property type="match status" value="2"/>
</dbReference>
<dbReference type="GO" id="GO:0005739">
    <property type="term" value="C:mitochondrion"/>
    <property type="evidence" value="ECO:0007669"/>
    <property type="project" value="TreeGrafter"/>
</dbReference>
<keyword evidence="2" id="KW-0677">Repeat</keyword>
<feature type="domain" description="Rhodanese" evidence="3">
    <location>
        <begin position="221"/>
        <end position="337"/>
    </location>
</feature>
<evidence type="ECO:0000256" key="1">
    <source>
        <dbReference type="ARBA" id="ARBA00022679"/>
    </source>
</evidence>
<dbReference type="SUPFAM" id="SSF52821">
    <property type="entry name" value="Rhodanese/Cell cycle control phosphatase"/>
    <property type="match status" value="2"/>
</dbReference>
<dbReference type="InterPro" id="IPR036873">
    <property type="entry name" value="Rhodanese-like_dom_sf"/>
</dbReference>
<dbReference type="InterPro" id="IPR045078">
    <property type="entry name" value="TST/MPST-like"/>
</dbReference>
<dbReference type="Gene3D" id="3.40.250.10">
    <property type="entry name" value="Rhodanese-like domain"/>
    <property type="match status" value="2"/>
</dbReference>
<dbReference type="Proteomes" id="UP000478008">
    <property type="component" value="Unassembled WGS sequence"/>
</dbReference>
<evidence type="ECO:0000313" key="5">
    <source>
        <dbReference type="Proteomes" id="UP000478008"/>
    </source>
</evidence>
<dbReference type="GO" id="GO:0004792">
    <property type="term" value="F:thiosulfate-cyanide sulfurtransferase activity"/>
    <property type="evidence" value="ECO:0007669"/>
    <property type="project" value="TreeGrafter"/>
</dbReference>
<dbReference type="PANTHER" id="PTHR11364:SF27">
    <property type="entry name" value="SULFURTRANSFERASE"/>
    <property type="match status" value="1"/>
</dbReference>
<feature type="domain" description="Rhodanese" evidence="3">
    <location>
        <begin position="82"/>
        <end position="170"/>
    </location>
</feature>
<dbReference type="Pfam" id="PF00581">
    <property type="entry name" value="Rhodanese"/>
    <property type="match status" value="1"/>
</dbReference>
<protein>
    <submittedName>
        <fullName evidence="4">DEBR0S1_15104g1_1</fullName>
    </submittedName>
</protein>
<dbReference type="CDD" id="cd01449">
    <property type="entry name" value="TST_Repeat_2"/>
    <property type="match status" value="1"/>
</dbReference>
<dbReference type="FunFam" id="3.40.250.10:FF:000001">
    <property type="entry name" value="Sulfurtransferase"/>
    <property type="match status" value="1"/>
</dbReference>
<evidence type="ECO:0000313" key="4">
    <source>
        <dbReference type="EMBL" id="VUG16372.1"/>
    </source>
</evidence>
<organism evidence="4 5">
    <name type="scientific">Dekkera bruxellensis</name>
    <name type="common">Brettanomyces custersii</name>
    <dbReference type="NCBI Taxonomy" id="5007"/>
    <lineage>
        <taxon>Eukaryota</taxon>
        <taxon>Fungi</taxon>
        <taxon>Dikarya</taxon>
        <taxon>Ascomycota</taxon>
        <taxon>Saccharomycotina</taxon>
        <taxon>Pichiomycetes</taxon>
        <taxon>Pichiales</taxon>
        <taxon>Pichiaceae</taxon>
        <taxon>Brettanomyces</taxon>
    </lineage>
</organism>
<keyword evidence="1" id="KW-0808">Transferase</keyword>
<reference evidence="4 5" key="1">
    <citation type="submission" date="2019-07" db="EMBL/GenBank/DDBJ databases">
        <authorList>
            <person name="Friedrich A."/>
            <person name="Schacherer J."/>
        </authorList>
    </citation>
    <scope>NUCLEOTIDE SEQUENCE [LARGE SCALE GENOMIC DNA]</scope>
</reference>
<dbReference type="InterPro" id="IPR001763">
    <property type="entry name" value="Rhodanese-like_dom"/>
</dbReference>
<dbReference type="PROSITE" id="PS50206">
    <property type="entry name" value="RHODANESE_3"/>
    <property type="match status" value="2"/>
</dbReference>
<proteinExistence type="predicted"/>
<accession>A0A7D9CY69</accession>
<dbReference type="AlphaFoldDB" id="A0A7D9CY69"/>
<evidence type="ECO:0000259" key="3">
    <source>
        <dbReference type="PROSITE" id="PS50206"/>
    </source>
</evidence>